<dbReference type="Gene3D" id="3.40.50.150">
    <property type="entry name" value="Vaccinia Virus protein VP39"/>
    <property type="match status" value="1"/>
</dbReference>
<proteinExistence type="predicted"/>
<accession>A0A8J2YK84</accession>
<dbReference type="AlphaFoldDB" id="A0A8J2YK84"/>
<reference evidence="3" key="2">
    <citation type="submission" date="2020-09" db="EMBL/GenBank/DDBJ databases">
        <authorList>
            <person name="Sun Q."/>
            <person name="Sedlacek I."/>
        </authorList>
    </citation>
    <scope>NUCLEOTIDE SEQUENCE</scope>
    <source>
        <strain evidence="3">CCM 7684</strain>
    </source>
</reference>
<reference evidence="3" key="1">
    <citation type="journal article" date="2014" name="Int. J. Syst. Evol. Microbiol.">
        <title>Complete genome sequence of Corynebacterium casei LMG S-19264T (=DSM 44701T), isolated from a smear-ripened cheese.</title>
        <authorList>
            <consortium name="US DOE Joint Genome Institute (JGI-PGF)"/>
            <person name="Walter F."/>
            <person name="Albersmeier A."/>
            <person name="Kalinowski J."/>
            <person name="Ruckert C."/>
        </authorList>
    </citation>
    <scope>NUCLEOTIDE SEQUENCE</scope>
    <source>
        <strain evidence="3">CCM 7684</strain>
    </source>
</reference>
<keyword evidence="3" id="KW-0489">Methyltransferase</keyword>
<evidence type="ECO:0000256" key="1">
    <source>
        <dbReference type="ARBA" id="ARBA00022691"/>
    </source>
</evidence>
<evidence type="ECO:0000313" key="3">
    <source>
        <dbReference type="EMBL" id="GGE49107.1"/>
    </source>
</evidence>
<dbReference type="SUPFAM" id="SSF53335">
    <property type="entry name" value="S-adenosyl-L-methionine-dependent methyltransferases"/>
    <property type="match status" value="1"/>
</dbReference>
<keyword evidence="4" id="KW-1185">Reference proteome</keyword>
<dbReference type="RefSeq" id="WP_188410408.1">
    <property type="nucleotide sequence ID" value="NZ_BMCP01000003.1"/>
</dbReference>
<evidence type="ECO:0000256" key="2">
    <source>
        <dbReference type="SAM" id="MobiDB-lite"/>
    </source>
</evidence>
<dbReference type="PROSITE" id="PS01131">
    <property type="entry name" value="RRNA_A_DIMETH"/>
    <property type="match status" value="1"/>
</dbReference>
<dbReference type="InterPro" id="IPR020596">
    <property type="entry name" value="rRNA_Ade_Mease_Trfase_CS"/>
</dbReference>
<dbReference type="GO" id="GO:0000179">
    <property type="term" value="F:rRNA (adenine-N6,N6-)-dimethyltransferase activity"/>
    <property type="evidence" value="ECO:0007669"/>
    <property type="project" value="InterPro"/>
</dbReference>
<comment type="caution">
    <text evidence="3">The sequence shown here is derived from an EMBL/GenBank/DDBJ whole genome shotgun (WGS) entry which is preliminary data.</text>
</comment>
<dbReference type="EMBL" id="BMCP01000003">
    <property type="protein sequence ID" value="GGE49107.1"/>
    <property type="molecule type" value="Genomic_DNA"/>
</dbReference>
<keyword evidence="3" id="KW-0808">Transferase</keyword>
<evidence type="ECO:0000313" key="4">
    <source>
        <dbReference type="Proteomes" id="UP000602745"/>
    </source>
</evidence>
<organism evidence="3 4">
    <name type="scientific">Agaricicola taiwanensis</name>
    <dbReference type="NCBI Taxonomy" id="591372"/>
    <lineage>
        <taxon>Bacteria</taxon>
        <taxon>Pseudomonadati</taxon>
        <taxon>Pseudomonadota</taxon>
        <taxon>Alphaproteobacteria</taxon>
        <taxon>Rhodobacterales</taxon>
        <taxon>Paracoccaceae</taxon>
        <taxon>Agaricicola</taxon>
    </lineage>
</organism>
<keyword evidence="1" id="KW-0949">S-adenosyl-L-methionine</keyword>
<gene>
    <name evidence="3" type="ORF">GCM10007276_27790</name>
</gene>
<sequence>MSDVTLAKAPGAFGFLTAWLADPFRVASIAPSSKALSGLIAAELSPATGYIIELGAGTGAITDVVVARGVPEENLALIELDTTWAAGLRQRFPRAQVFSADACRFGDLNLFGGAEIGAVICGLPLLSMPTRSVMTILDASFERMRPGGALYQLTYGPNCPIRRPVLDRLGLKGVRVGHTWANLPPASVYRITRRGPRPLRGNGRGGAHHRVNAVSKA</sequence>
<dbReference type="InterPro" id="IPR029063">
    <property type="entry name" value="SAM-dependent_MTases_sf"/>
</dbReference>
<name>A0A8J2YK84_9RHOB</name>
<feature type="region of interest" description="Disordered" evidence="2">
    <location>
        <begin position="193"/>
        <end position="217"/>
    </location>
</feature>
<protein>
    <submittedName>
        <fullName evidence="3">SAM-dependent methyltransferase</fullName>
    </submittedName>
</protein>
<dbReference type="Proteomes" id="UP000602745">
    <property type="component" value="Unassembled WGS sequence"/>
</dbReference>